<dbReference type="RefSeq" id="WP_268248534.1">
    <property type="nucleotide sequence ID" value="NZ_BAAAHD010000010.1"/>
</dbReference>
<sequence>MCAVWGVFAPEESRTSFLTGFVAGALVAAAVVAVRLWRARR</sequence>
<dbReference type="AlphaFoldDB" id="A0A7W7IIQ4"/>
<protein>
    <submittedName>
        <fullName evidence="2">Uncharacterized protein</fullName>
    </submittedName>
</protein>
<organism evidence="2 3">
    <name type="scientific">Actinomadura livida</name>
    <dbReference type="NCBI Taxonomy" id="79909"/>
    <lineage>
        <taxon>Bacteria</taxon>
        <taxon>Bacillati</taxon>
        <taxon>Actinomycetota</taxon>
        <taxon>Actinomycetes</taxon>
        <taxon>Streptosporangiales</taxon>
        <taxon>Thermomonosporaceae</taxon>
        <taxon>Actinomadura</taxon>
    </lineage>
</organism>
<dbReference type="Proteomes" id="UP000549343">
    <property type="component" value="Unassembled WGS sequence"/>
</dbReference>
<keyword evidence="1" id="KW-1133">Transmembrane helix</keyword>
<gene>
    <name evidence="2" type="ORF">F4557_006267</name>
</gene>
<evidence type="ECO:0000313" key="2">
    <source>
        <dbReference type="EMBL" id="MBB4777849.1"/>
    </source>
</evidence>
<accession>A0A7W7IIQ4</accession>
<evidence type="ECO:0000313" key="3">
    <source>
        <dbReference type="Proteomes" id="UP000549343"/>
    </source>
</evidence>
<reference evidence="2 3" key="1">
    <citation type="submission" date="2020-08" db="EMBL/GenBank/DDBJ databases">
        <title>Sequencing the genomes of 1000 actinobacteria strains.</title>
        <authorList>
            <person name="Klenk H.-P."/>
        </authorList>
    </citation>
    <scope>NUCLEOTIDE SEQUENCE [LARGE SCALE GENOMIC DNA]</scope>
    <source>
        <strain evidence="2 3">DSM 44772</strain>
    </source>
</reference>
<name>A0A7W7IIQ4_9ACTN</name>
<evidence type="ECO:0000256" key="1">
    <source>
        <dbReference type="SAM" id="Phobius"/>
    </source>
</evidence>
<dbReference type="EMBL" id="JACHMV010000001">
    <property type="protein sequence ID" value="MBB4777849.1"/>
    <property type="molecule type" value="Genomic_DNA"/>
</dbReference>
<proteinExistence type="predicted"/>
<keyword evidence="1" id="KW-0472">Membrane</keyword>
<feature type="transmembrane region" description="Helical" evidence="1">
    <location>
        <begin position="17"/>
        <end position="37"/>
    </location>
</feature>
<keyword evidence="1" id="KW-0812">Transmembrane</keyword>
<comment type="caution">
    <text evidence="2">The sequence shown here is derived from an EMBL/GenBank/DDBJ whole genome shotgun (WGS) entry which is preliminary data.</text>
</comment>